<dbReference type="Proteomes" id="UP000183794">
    <property type="component" value="Unassembled WGS sequence"/>
</dbReference>
<dbReference type="InterPro" id="IPR007813">
    <property type="entry name" value="PilN"/>
</dbReference>
<reference evidence="1 2" key="1">
    <citation type="submission" date="2016-11" db="EMBL/GenBank/DDBJ databases">
        <authorList>
            <person name="Jaros S."/>
            <person name="Januszkiewicz K."/>
            <person name="Wedrychowicz H."/>
        </authorList>
    </citation>
    <scope>NUCLEOTIDE SEQUENCE [LARGE SCALE GENOMIC DNA]</scope>
    <source>
        <strain evidence="1">NVI 5450</strain>
    </source>
</reference>
<name>A0A090KE40_9GAMM</name>
<gene>
    <name evidence="1" type="ORF">NVI5450_2582</name>
</gene>
<dbReference type="EMBL" id="FPLD01000066">
    <property type="protein sequence ID" value="SGZ02656.1"/>
    <property type="molecule type" value="Genomic_DNA"/>
</dbReference>
<dbReference type="OrthoDB" id="6876592at2"/>
<sequence length="199" mass="22621">MKNRVNLYTQAFKPKKEYLTLMQAVVAITSALVVMLALVYMAENDRAVLEQKVKLAKNQLIEQEAEVADLSNQVSLHVQNPALIQQLTLLQTRLQYRDELLVQLSDLSLVQSSGFAILMSDLALQRDRDIRLNQIRLSGDRMTLTGIARTHEAIPRWIRKFSQGKSLQGREFNLLNINRNSDDVIAFTLTNQLVAEVSE</sequence>
<organism evidence="1 2">
    <name type="scientific">Moritella viscosa</name>
    <dbReference type="NCBI Taxonomy" id="80854"/>
    <lineage>
        <taxon>Bacteria</taxon>
        <taxon>Pseudomonadati</taxon>
        <taxon>Pseudomonadota</taxon>
        <taxon>Gammaproteobacteria</taxon>
        <taxon>Alteromonadales</taxon>
        <taxon>Moritellaceae</taxon>
        <taxon>Moritella</taxon>
    </lineage>
</organism>
<dbReference type="KEGG" id="mvs:MVIS_4251"/>
<dbReference type="STRING" id="80854.MVIS_4251"/>
<evidence type="ECO:0000313" key="2">
    <source>
        <dbReference type="Proteomes" id="UP000183794"/>
    </source>
</evidence>
<proteinExistence type="predicted"/>
<evidence type="ECO:0000313" key="1">
    <source>
        <dbReference type="EMBL" id="SGZ02656.1"/>
    </source>
</evidence>
<dbReference type="PATRIC" id="fig|80854.5.peg.4508"/>
<dbReference type="AlphaFoldDB" id="A0A090KE40"/>
<protein>
    <submittedName>
        <fullName evidence="1">Hypothetical MSHA biogenesis protein MshI</fullName>
    </submittedName>
</protein>
<dbReference type="Pfam" id="PF05137">
    <property type="entry name" value="PilN"/>
    <property type="match status" value="1"/>
</dbReference>
<accession>A0A090KE40</accession>
<dbReference type="RefSeq" id="WP_045112180.1">
    <property type="nucleotide sequence ID" value="NZ_CAWRBC010000087.1"/>
</dbReference>
<dbReference type="HOGENOM" id="CLU_097502_1_1_6"/>